<feature type="transmembrane region" description="Helical" evidence="5">
    <location>
        <begin position="15"/>
        <end position="44"/>
    </location>
</feature>
<feature type="transmembrane region" description="Helical" evidence="5">
    <location>
        <begin position="397"/>
        <end position="414"/>
    </location>
</feature>
<dbReference type="PANTHER" id="PTHR37422:SF17">
    <property type="entry name" value="O-ANTIGEN LIGASE"/>
    <property type="match status" value="1"/>
</dbReference>
<feature type="transmembrane region" description="Helical" evidence="5">
    <location>
        <begin position="65"/>
        <end position="83"/>
    </location>
</feature>
<feature type="transmembrane region" description="Helical" evidence="5">
    <location>
        <begin position="202"/>
        <end position="218"/>
    </location>
</feature>
<reference evidence="7" key="1">
    <citation type="submission" date="2022-05" db="EMBL/GenBank/DDBJ databases">
        <authorList>
            <person name="Sun H.-N."/>
        </authorList>
    </citation>
    <scope>NUCLEOTIDE SEQUENCE</scope>
    <source>
        <strain evidence="7">HB14</strain>
    </source>
</reference>
<comment type="caution">
    <text evidence="7">The sequence shown here is derived from an EMBL/GenBank/DDBJ whole genome shotgun (WGS) entry which is preliminary data.</text>
</comment>
<feature type="transmembrane region" description="Helical" evidence="5">
    <location>
        <begin position="95"/>
        <end position="110"/>
    </location>
</feature>
<comment type="subcellular location">
    <subcellularLocation>
        <location evidence="1">Membrane</location>
        <topology evidence="1">Multi-pass membrane protein</topology>
    </subcellularLocation>
</comment>
<dbReference type="GO" id="GO:0016874">
    <property type="term" value="F:ligase activity"/>
    <property type="evidence" value="ECO:0007669"/>
    <property type="project" value="UniProtKB-KW"/>
</dbReference>
<dbReference type="InterPro" id="IPR051533">
    <property type="entry name" value="WaaL-like"/>
</dbReference>
<dbReference type="GO" id="GO:0016020">
    <property type="term" value="C:membrane"/>
    <property type="evidence" value="ECO:0007669"/>
    <property type="project" value="UniProtKB-SubCell"/>
</dbReference>
<dbReference type="InterPro" id="IPR007016">
    <property type="entry name" value="O-antigen_ligase-rel_domated"/>
</dbReference>
<accession>A0A9X2KX45</accession>
<proteinExistence type="predicted"/>
<dbReference type="AlphaFoldDB" id="A0A9X2KX45"/>
<evidence type="ECO:0000256" key="4">
    <source>
        <dbReference type="ARBA" id="ARBA00023136"/>
    </source>
</evidence>
<evidence type="ECO:0000256" key="2">
    <source>
        <dbReference type="ARBA" id="ARBA00022692"/>
    </source>
</evidence>
<protein>
    <submittedName>
        <fullName evidence="7">O-antigen ligase family protein</fullName>
    </submittedName>
</protein>
<organism evidence="7 8">
    <name type="scientific">Gilvimarinus xylanilyticus</name>
    <dbReference type="NCBI Taxonomy" id="2944139"/>
    <lineage>
        <taxon>Bacteria</taxon>
        <taxon>Pseudomonadati</taxon>
        <taxon>Pseudomonadota</taxon>
        <taxon>Gammaproteobacteria</taxon>
        <taxon>Cellvibrionales</taxon>
        <taxon>Cellvibrionaceae</taxon>
        <taxon>Gilvimarinus</taxon>
    </lineage>
</organism>
<gene>
    <name evidence="7" type="ORF">M6D89_15535</name>
</gene>
<dbReference type="RefSeq" id="WP_253969012.1">
    <property type="nucleotide sequence ID" value="NZ_JAMFTH010000006.1"/>
</dbReference>
<keyword evidence="7" id="KW-0436">Ligase</keyword>
<evidence type="ECO:0000259" key="6">
    <source>
        <dbReference type="Pfam" id="PF04932"/>
    </source>
</evidence>
<dbReference type="EMBL" id="JAMFTH010000006">
    <property type="protein sequence ID" value="MCP8900720.1"/>
    <property type="molecule type" value="Genomic_DNA"/>
</dbReference>
<feature type="domain" description="O-antigen ligase-related" evidence="6">
    <location>
        <begin position="190"/>
        <end position="343"/>
    </location>
</feature>
<keyword evidence="2 5" id="KW-0812">Transmembrane</keyword>
<feature type="transmembrane region" description="Helical" evidence="5">
    <location>
        <begin position="225"/>
        <end position="244"/>
    </location>
</feature>
<evidence type="ECO:0000256" key="1">
    <source>
        <dbReference type="ARBA" id="ARBA00004141"/>
    </source>
</evidence>
<dbReference type="PANTHER" id="PTHR37422">
    <property type="entry name" value="TEICHURONIC ACID BIOSYNTHESIS PROTEIN TUAE"/>
    <property type="match status" value="1"/>
</dbReference>
<evidence type="ECO:0000256" key="3">
    <source>
        <dbReference type="ARBA" id="ARBA00022989"/>
    </source>
</evidence>
<feature type="transmembrane region" description="Helical" evidence="5">
    <location>
        <begin position="370"/>
        <end position="391"/>
    </location>
</feature>
<evidence type="ECO:0000313" key="8">
    <source>
        <dbReference type="Proteomes" id="UP001139319"/>
    </source>
</evidence>
<evidence type="ECO:0000256" key="5">
    <source>
        <dbReference type="SAM" id="Phobius"/>
    </source>
</evidence>
<name>A0A9X2KX45_9GAMM</name>
<keyword evidence="8" id="KW-1185">Reference proteome</keyword>
<dbReference type="Pfam" id="PF04932">
    <property type="entry name" value="Wzy_C"/>
    <property type="match status" value="1"/>
</dbReference>
<feature type="transmembrane region" description="Helical" evidence="5">
    <location>
        <begin position="178"/>
        <end position="196"/>
    </location>
</feature>
<keyword evidence="4 5" id="KW-0472">Membrane</keyword>
<feature type="transmembrane region" description="Helical" evidence="5">
    <location>
        <begin position="153"/>
        <end position="171"/>
    </location>
</feature>
<reference evidence="7" key="2">
    <citation type="submission" date="2023-01" db="EMBL/GenBank/DDBJ databases">
        <title>Gilvimarinus xylanilyticus HB14 isolated from Caulerpa lentillifera aquaculture base in Hainan, China.</title>
        <authorList>
            <person name="Zhang Y.-J."/>
        </authorList>
    </citation>
    <scope>NUCLEOTIDE SEQUENCE</scope>
    <source>
        <strain evidence="7">HB14</strain>
    </source>
</reference>
<keyword evidence="3 5" id="KW-1133">Transmembrane helix</keyword>
<evidence type="ECO:0000313" key="7">
    <source>
        <dbReference type="EMBL" id="MCP8900720.1"/>
    </source>
</evidence>
<feature type="transmembrane region" description="Helical" evidence="5">
    <location>
        <begin position="336"/>
        <end position="358"/>
    </location>
</feature>
<sequence length="424" mass="46883">MTAIGESAEPVKFRYWISACIGLTCALCFLVPSGYSYGPALIFLSGLVWLPKTRPALKLNRRDKILLATLIGYFAVSVVINLIHGASSRYYEEPSRYLLGALALLVILGVRPVAAFWWAGLCVGAASAGLFALEQMFWEGRERAFGLMNPIQFGNLAILMSGLCLAGLGWAKQQHKSQYWMLAIVVCSTLGVIASVLSGARGGWLALPFIALILFINLRNYLPRTVMYASIVGGLVFVVLLYFVPQTGIQERVNRGVTEVGQYLSGKHVGRSVGLRFEMWRAASTMVDEKPWVGWGEEGYIEPMLERIEGKKIRKGVSHFTHVHNDMLDVTVKRGLLGLAALLIVYLLPLAIFSVEAIRMKSQQVEAKAFAMSGVILVSSVALFGLTQAFFRHNSGVTLYVFFIAVIWGFMRCAQQREAELELR</sequence>
<dbReference type="Proteomes" id="UP001139319">
    <property type="component" value="Unassembled WGS sequence"/>
</dbReference>